<reference evidence="6 7" key="1">
    <citation type="submission" date="2018-08" db="EMBL/GenBank/DDBJ databases">
        <title>Genomic investigation of the strawberry pathogen Phytophthora fragariae indicates pathogenicity is determined by transcriptional variation in three key races.</title>
        <authorList>
            <person name="Adams T.M."/>
            <person name="Armitage A.D."/>
            <person name="Sobczyk M.K."/>
            <person name="Bates H.J."/>
            <person name="Dunwell J.M."/>
            <person name="Nellist C.F."/>
            <person name="Harrison R.J."/>
        </authorList>
    </citation>
    <scope>NUCLEOTIDE SEQUENCE [LARGE SCALE GENOMIC DNA]</scope>
    <source>
        <strain evidence="5 8">BC-1</strain>
        <strain evidence="4 10">BC-23</strain>
        <strain evidence="3 7">NOV-27</strain>
        <strain evidence="2 9">NOV-5</strain>
        <strain evidence="1 6">NOV-9</strain>
    </source>
</reference>
<dbReference type="Proteomes" id="UP000440367">
    <property type="component" value="Unassembled WGS sequence"/>
</dbReference>
<protein>
    <submittedName>
        <fullName evidence="1">Uncharacterized protein</fullName>
    </submittedName>
</protein>
<evidence type="ECO:0000313" key="2">
    <source>
        <dbReference type="EMBL" id="KAE9134268.1"/>
    </source>
</evidence>
<dbReference type="EMBL" id="QXGF01000251">
    <property type="protein sequence ID" value="KAE8943445.1"/>
    <property type="molecule type" value="Genomic_DNA"/>
</dbReference>
<gene>
    <name evidence="5" type="ORF">PF002_g17338</name>
    <name evidence="4" type="ORF">PF004_g24088</name>
    <name evidence="3" type="ORF">PF005_g24234</name>
    <name evidence="2" type="ORF">PF006_g14866</name>
    <name evidence="1" type="ORF">PF009_g6831</name>
</gene>
<evidence type="ECO:0000313" key="3">
    <source>
        <dbReference type="EMBL" id="KAE9178072.1"/>
    </source>
</evidence>
<sequence length="91" mass="10087">MFVFEKSFQQIWHELTKTGWTYKKSTGLCNDQRYVPPGGSAKGTEGVDLFVGVAFICPGTKPTGVAGEHDGSGCRSNIQSLLVRRQRPRRL</sequence>
<organism evidence="1 6">
    <name type="scientific">Phytophthora fragariae</name>
    <dbReference type="NCBI Taxonomy" id="53985"/>
    <lineage>
        <taxon>Eukaryota</taxon>
        <taxon>Sar</taxon>
        <taxon>Stramenopiles</taxon>
        <taxon>Oomycota</taxon>
        <taxon>Peronosporomycetes</taxon>
        <taxon>Peronosporales</taxon>
        <taxon>Peronosporaceae</taxon>
        <taxon>Phytophthora</taxon>
    </lineage>
</organism>
<dbReference type="OrthoDB" id="128289at2759"/>
<dbReference type="AlphaFoldDB" id="A0A6A3FC87"/>
<evidence type="ECO:0000313" key="1">
    <source>
        <dbReference type="EMBL" id="KAE8943445.1"/>
    </source>
</evidence>
<dbReference type="Proteomes" id="UP000429523">
    <property type="component" value="Unassembled WGS sequence"/>
</dbReference>
<evidence type="ECO:0000313" key="5">
    <source>
        <dbReference type="EMBL" id="KAE9215555.1"/>
    </source>
</evidence>
<dbReference type="Proteomes" id="UP000440732">
    <property type="component" value="Unassembled WGS sequence"/>
</dbReference>
<accession>A0A6A3FC87</accession>
<dbReference type="Proteomes" id="UP000433483">
    <property type="component" value="Unassembled WGS sequence"/>
</dbReference>
<evidence type="ECO:0000313" key="10">
    <source>
        <dbReference type="Proteomes" id="UP000476176"/>
    </source>
</evidence>
<dbReference type="EMBL" id="QXGA01000952">
    <property type="protein sequence ID" value="KAE9134268.1"/>
    <property type="molecule type" value="Genomic_DNA"/>
</dbReference>
<comment type="caution">
    <text evidence="1">The sequence shown here is derived from an EMBL/GenBank/DDBJ whole genome shotgun (WGS) entry which is preliminary data.</text>
</comment>
<dbReference type="EMBL" id="QXGD01001073">
    <property type="protein sequence ID" value="KAE9215555.1"/>
    <property type="molecule type" value="Genomic_DNA"/>
</dbReference>
<evidence type="ECO:0000313" key="7">
    <source>
        <dbReference type="Proteomes" id="UP000433483"/>
    </source>
</evidence>
<dbReference type="PANTHER" id="PTHR37069:SF2">
    <property type="entry name" value="PIGGYBAC TRANSPOSABLE ELEMENT-DERIVED PROTEIN DOMAIN-CONTAINING PROTEIN"/>
    <property type="match status" value="1"/>
</dbReference>
<evidence type="ECO:0000313" key="9">
    <source>
        <dbReference type="Proteomes" id="UP000440732"/>
    </source>
</evidence>
<dbReference type="EMBL" id="QXGB01002428">
    <property type="protein sequence ID" value="KAE9178072.1"/>
    <property type="molecule type" value="Genomic_DNA"/>
</dbReference>
<proteinExistence type="predicted"/>
<evidence type="ECO:0000313" key="4">
    <source>
        <dbReference type="EMBL" id="KAE9182953.1"/>
    </source>
</evidence>
<dbReference type="Proteomes" id="UP000476176">
    <property type="component" value="Unassembled WGS sequence"/>
</dbReference>
<evidence type="ECO:0000313" key="8">
    <source>
        <dbReference type="Proteomes" id="UP000440367"/>
    </source>
</evidence>
<dbReference type="EMBL" id="QXGC01002687">
    <property type="protein sequence ID" value="KAE9182953.1"/>
    <property type="molecule type" value="Genomic_DNA"/>
</dbReference>
<keyword evidence="7" id="KW-1185">Reference proteome</keyword>
<name>A0A6A3FC87_9STRA</name>
<evidence type="ECO:0000313" key="6">
    <source>
        <dbReference type="Proteomes" id="UP000429523"/>
    </source>
</evidence>
<dbReference type="PANTHER" id="PTHR37069">
    <property type="entry name" value="DDE_TNP_1_7 DOMAIN-CONTAINING PROTEIN"/>
    <property type="match status" value="1"/>
</dbReference>